<dbReference type="EMBL" id="JAVRRL010000028">
    <property type="protein sequence ID" value="KAK5112758.1"/>
    <property type="molecule type" value="Genomic_DNA"/>
</dbReference>
<dbReference type="Proteomes" id="UP001310890">
    <property type="component" value="Unassembled WGS sequence"/>
</dbReference>
<sequence length="489" mass="52868">MRLRILGLIAGFLGLVSALSAQGNKVLVVLEDEADKSKYSQLWAGLSDRGFQLSYQTPKATGLSLFQHGVPAYTHLLLLPTKSKGLGPNLTPNLIVEFVNAGSNVLLTLSSETGVPSAIASLLLELDIALPPDRNSVVVDHFNYDAKSAGEGHDTLLLSSTKAKAGLKDYFSFPSGLLALPHPVGQVLGPASPLLSSIVKAPSTAYTHDSKSDSTTESIDDVFATGNQITLVSAFQARNSARFTVLGSAEALEDKWFDASVQLPSSSSNAKATAEKTSNKAFAAALTAWTFKETGVLKVESVNHRLAADTPKDSTSKAVTGHSFLNLEENPSIYRIKNNVHYTIALSEWSHNSWQPFQPATSDAVQLEFSMLSPFHRLNLSPSTTQSTANSTLLEADFTLPDQHGIFNFLVEYRRPFLTNIEEKRSVTVRHFAHDEWPRSFAISGAYPWIGGVWITIGAWVVFVALWLYSAPAKPRGELKVQGGKGGGR</sequence>
<name>A0AAN7TI96_9PEZI</name>
<feature type="chain" id="PRO_5042671020" description="Dolichyl-diphosphooligosaccharide--protein glycosyltransferase subunit WBP1" evidence="8">
    <location>
        <begin position="19"/>
        <end position="489"/>
    </location>
</feature>
<dbReference type="GO" id="GO:0008250">
    <property type="term" value="C:oligosaccharyltransferase complex"/>
    <property type="evidence" value="ECO:0007669"/>
    <property type="project" value="TreeGrafter"/>
</dbReference>
<evidence type="ECO:0000256" key="2">
    <source>
        <dbReference type="ARBA" id="ARBA00004922"/>
    </source>
</evidence>
<evidence type="ECO:0000256" key="4">
    <source>
        <dbReference type="ARBA" id="ARBA00022692"/>
    </source>
</evidence>
<keyword evidence="7 8" id="KW-0472">Membrane</keyword>
<comment type="subcellular location">
    <subcellularLocation>
        <location evidence="8">Endoplasmic reticulum membrane</location>
        <topology evidence="8">Single-pass type I membrane protein</topology>
    </subcellularLocation>
    <subcellularLocation>
        <location evidence="1">Membrane</location>
        <topology evidence="1">Single-pass type I membrane protein</topology>
    </subcellularLocation>
</comment>
<reference evidence="11" key="1">
    <citation type="submission" date="2023-08" db="EMBL/GenBank/DDBJ databases">
        <title>Black Yeasts Isolated from many extreme environments.</title>
        <authorList>
            <person name="Coleine C."/>
            <person name="Stajich J.E."/>
            <person name="Selbmann L."/>
        </authorList>
    </citation>
    <scope>NUCLEOTIDE SEQUENCE</scope>
    <source>
        <strain evidence="11">CCFEE 5401</strain>
    </source>
</reference>
<dbReference type="PANTHER" id="PTHR10830">
    <property type="entry name" value="DOLICHYL-DIPHOSPHOOLIGOSACCHARIDE--PROTEIN GLYCOSYLTRANSFERASE 48 KDA SUBUNIT"/>
    <property type="match status" value="1"/>
</dbReference>
<feature type="signal peptide" evidence="8">
    <location>
        <begin position="1"/>
        <end position="18"/>
    </location>
</feature>
<evidence type="ECO:0000256" key="7">
    <source>
        <dbReference type="ARBA" id="ARBA00023136"/>
    </source>
</evidence>
<evidence type="ECO:0000256" key="8">
    <source>
        <dbReference type="RuleBase" id="RU361142"/>
    </source>
</evidence>
<dbReference type="InterPro" id="IPR005013">
    <property type="entry name" value="DDOST_48_kDa_subunit"/>
</dbReference>
<comment type="pathway">
    <text evidence="2 8">Protein modification; protein glycosylation.</text>
</comment>
<comment type="subunit">
    <text evidence="8">Component of the oligosaccharyltransferase (OST) complex.</text>
</comment>
<protein>
    <recommendedName>
        <fullName evidence="8">Dolichyl-diphosphooligosaccharide--protein glycosyltransferase subunit WBP1</fullName>
        <shortName evidence="8">Oligosaccharyl transferase subunit WBP1</shortName>
    </recommendedName>
</protein>
<dbReference type="InterPro" id="IPR055459">
    <property type="entry name" value="OST48_MD"/>
</dbReference>
<dbReference type="PANTHER" id="PTHR10830:SF0">
    <property type="entry name" value="DOLICHYL-DIPHOSPHOOLIGOSACCHARIDE--PROTEIN GLYCOSYLTRANSFERASE 48 KDA SUBUNIT"/>
    <property type="match status" value="1"/>
</dbReference>
<evidence type="ECO:0000259" key="9">
    <source>
        <dbReference type="Pfam" id="PF03345"/>
    </source>
</evidence>
<accession>A0AAN7TI96</accession>
<evidence type="ECO:0000259" key="10">
    <source>
        <dbReference type="Pfam" id="PF23358"/>
    </source>
</evidence>
<keyword evidence="4 8" id="KW-0812">Transmembrane</keyword>
<evidence type="ECO:0000313" key="11">
    <source>
        <dbReference type="EMBL" id="KAK5112758.1"/>
    </source>
</evidence>
<evidence type="ECO:0000313" key="12">
    <source>
        <dbReference type="Proteomes" id="UP001310890"/>
    </source>
</evidence>
<comment type="caution">
    <text evidence="11">The sequence shown here is derived from an EMBL/GenBank/DDBJ whole genome shotgun (WGS) entry which is preliminary data.</text>
</comment>
<dbReference type="Pfam" id="PF23358">
    <property type="entry name" value="OST48_MD"/>
    <property type="match status" value="1"/>
</dbReference>
<gene>
    <name evidence="11" type="ORF">LTR62_003856</name>
</gene>
<feature type="domain" description="OST48 middle" evidence="10">
    <location>
        <begin position="328"/>
        <end position="470"/>
    </location>
</feature>
<evidence type="ECO:0000256" key="3">
    <source>
        <dbReference type="ARBA" id="ARBA00008743"/>
    </source>
</evidence>
<comment type="similarity">
    <text evidence="3 8">Belongs to the DDOST 48 kDa subunit family.</text>
</comment>
<proteinExistence type="inferred from homology"/>
<keyword evidence="8" id="KW-0732">Signal</keyword>
<evidence type="ECO:0000256" key="6">
    <source>
        <dbReference type="ARBA" id="ARBA00022989"/>
    </source>
</evidence>
<dbReference type="Pfam" id="PF03345">
    <property type="entry name" value="OST48_N"/>
    <property type="match status" value="1"/>
</dbReference>
<organism evidence="11 12">
    <name type="scientific">Meristemomyces frigidus</name>
    <dbReference type="NCBI Taxonomy" id="1508187"/>
    <lineage>
        <taxon>Eukaryota</taxon>
        <taxon>Fungi</taxon>
        <taxon>Dikarya</taxon>
        <taxon>Ascomycota</taxon>
        <taxon>Pezizomycotina</taxon>
        <taxon>Dothideomycetes</taxon>
        <taxon>Dothideomycetidae</taxon>
        <taxon>Mycosphaerellales</taxon>
        <taxon>Teratosphaeriaceae</taxon>
        <taxon>Meristemomyces</taxon>
    </lineage>
</organism>
<keyword evidence="5 8" id="KW-0256">Endoplasmic reticulum</keyword>
<feature type="domain" description="OST48 N-terminal" evidence="9">
    <location>
        <begin position="25"/>
        <end position="290"/>
    </location>
</feature>
<evidence type="ECO:0000256" key="5">
    <source>
        <dbReference type="ARBA" id="ARBA00022824"/>
    </source>
</evidence>
<dbReference type="GO" id="GO:0018279">
    <property type="term" value="P:protein N-linked glycosylation via asparagine"/>
    <property type="evidence" value="ECO:0007669"/>
    <property type="project" value="UniProtKB-UniRule"/>
</dbReference>
<dbReference type="AlphaFoldDB" id="A0AAN7TI96"/>
<evidence type="ECO:0000256" key="1">
    <source>
        <dbReference type="ARBA" id="ARBA00004479"/>
    </source>
</evidence>
<keyword evidence="6 8" id="KW-1133">Transmembrane helix</keyword>
<dbReference type="InterPro" id="IPR055457">
    <property type="entry name" value="OST48_N"/>
</dbReference>
<feature type="transmembrane region" description="Helical" evidence="8">
    <location>
        <begin position="446"/>
        <end position="469"/>
    </location>
</feature>
<comment type="function">
    <text evidence="8">Subunit of the oligosaccharyl transferase (OST) complex that catalyzes the initial transfer of a defined glycan (Glc(3)Man(9)GlcNAc(2) in eukaryotes) from the lipid carrier dolichol-pyrophosphate to an asparagine residue within an Asn-X-Ser/Thr consensus motif in nascent polypeptide chains, the first step in protein N-glycosylation. N-glycosylation occurs cotranslationally and the complex associates with the Sec61 complex at the channel-forming translocon complex that mediates protein translocation across the endoplasmic reticulum (ER).</text>
</comment>